<keyword evidence="7" id="KW-0325">Glycoprotein</keyword>
<keyword evidence="6" id="KW-0472">Membrane</keyword>
<accession>A0AAD7ZDR0</accession>
<reference evidence="8" key="1">
    <citation type="journal article" date="2023" name="IScience">
        <title>Live-bearing cockroach genome reveals convergent evolutionary mechanisms linked to viviparity in insects and beyond.</title>
        <authorList>
            <person name="Fouks B."/>
            <person name="Harrison M.C."/>
            <person name="Mikhailova A.A."/>
            <person name="Marchal E."/>
            <person name="English S."/>
            <person name="Carruthers M."/>
            <person name="Jennings E.C."/>
            <person name="Chiamaka E.L."/>
            <person name="Frigard R.A."/>
            <person name="Pippel M."/>
            <person name="Attardo G.M."/>
            <person name="Benoit J.B."/>
            <person name="Bornberg-Bauer E."/>
            <person name="Tobe S.S."/>
        </authorList>
    </citation>
    <scope>NUCLEOTIDE SEQUENCE</scope>
    <source>
        <strain evidence="8">Stay&amp;Tobe</strain>
    </source>
</reference>
<evidence type="ECO:0000256" key="4">
    <source>
        <dbReference type="ARBA" id="ARBA00022692"/>
    </source>
</evidence>
<dbReference type="InterPro" id="IPR002159">
    <property type="entry name" value="CD36_fam"/>
</dbReference>
<comment type="similarity">
    <text evidence="2">Belongs to the CD36 family.</text>
</comment>
<feature type="non-terminal residue" evidence="8">
    <location>
        <position position="144"/>
    </location>
</feature>
<proteinExistence type="inferred from homology"/>
<dbReference type="GO" id="GO:0005886">
    <property type="term" value="C:plasma membrane"/>
    <property type="evidence" value="ECO:0007669"/>
    <property type="project" value="UniProtKB-SubCell"/>
</dbReference>
<evidence type="ECO:0000313" key="9">
    <source>
        <dbReference type="Proteomes" id="UP001233999"/>
    </source>
</evidence>
<keyword evidence="9" id="KW-1185">Reference proteome</keyword>
<name>A0AAD7ZDR0_DIPPU</name>
<comment type="subcellular location">
    <subcellularLocation>
        <location evidence="1">Cell membrane</location>
    </subcellularLocation>
</comment>
<evidence type="ECO:0000256" key="1">
    <source>
        <dbReference type="ARBA" id="ARBA00004236"/>
    </source>
</evidence>
<keyword evidence="4" id="KW-0812">Transmembrane</keyword>
<comment type="caution">
    <text evidence="8">The sequence shown here is derived from an EMBL/GenBank/DDBJ whole genome shotgun (WGS) entry which is preliminary data.</text>
</comment>
<evidence type="ECO:0000256" key="5">
    <source>
        <dbReference type="ARBA" id="ARBA00022989"/>
    </source>
</evidence>
<dbReference type="EMBL" id="JASPKZ010008876">
    <property type="protein sequence ID" value="KAJ9578475.1"/>
    <property type="molecule type" value="Genomic_DNA"/>
</dbReference>
<dbReference type="GO" id="GO:0005737">
    <property type="term" value="C:cytoplasm"/>
    <property type="evidence" value="ECO:0007669"/>
    <property type="project" value="TreeGrafter"/>
</dbReference>
<dbReference type="GO" id="GO:0005044">
    <property type="term" value="F:scavenger receptor activity"/>
    <property type="evidence" value="ECO:0007669"/>
    <property type="project" value="TreeGrafter"/>
</dbReference>
<evidence type="ECO:0000256" key="2">
    <source>
        <dbReference type="ARBA" id="ARBA00010532"/>
    </source>
</evidence>
<keyword evidence="5" id="KW-1133">Transmembrane helix</keyword>
<reference evidence="8" key="2">
    <citation type="submission" date="2023-05" db="EMBL/GenBank/DDBJ databases">
        <authorList>
            <person name="Fouks B."/>
        </authorList>
    </citation>
    <scope>NUCLEOTIDE SEQUENCE</scope>
    <source>
        <strain evidence="8">Stay&amp;Tobe</strain>
        <tissue evidence="8">Testes</tissue>
    </source>
</reference>
<evidence type="ECO:0000256" key="6">
    <source>
        <dbReference type="ARBA" id="ARBA00023136"/>
    </source>
</evidence>
<dbReference type="PANTHER" id="PTHR11923:SF93">
    <property type="entry name" value="GH07959P-RELATED"/>
    <property type="match status" value="1"/>
</dbReference>
<evidence type="ECO:0000256" key="7">
    <source>
        <dbReference type="ARBA" id="ARBA00023180"/>
    </source>
</evidence>
<protein>
    <submittedName>
        <fullName evidence="8">Uncharacterized protein</fullName>
    </submittedName>
</protein>
<dbReference type="Pfam" id="PF01130">
    <property type="entry name" value="CD36"/>
    <property type="match status" value="1"/>
</dbReference>
<dbReference type="PANTHER" id="PTHR11923">
    <property type="entry name" value="SCAVENGER RECEPTOR CLASS B TYPE-1 SR-B1"/>
    <property type="match status" value="1"/>
</dbReference>
<dbReference type="Proteomes" id="UP001233999">
    <property type="component" value="Unassembled WGS sequence"/>
</dbReference>
<dbReference type="AlphaFoldDB" id="A0AAD7ZDR0"/>
<gene>
    <name evidence="8" type="ORF">L9F63_005295</name>
</gene>
<feature type="non-terminal residue" evidence="8">
    <location>
        <position position="1"/>
    </location>
</feature>
<sequence>TAAYMTRYNSFLFQLGISLSLRMSRQNLWLTRTVGEFLFSGYPDPLMTLVHLMPFLRNSNLPVSGNRFSWFYNRNGSSEYEGTFNMETGEHDASMTGIIREWNYKNRTDFFKAECGMVNGTDGILFRSALSREKPIEIFSSDFC</sequence>
<keyword evidence="3" id="KW-1003">Cell membrane</keyword>
<evidence type="ECO:0000256" key="3">
    <source>
        <dbReference type="ARBA" id="ARBA00022475"/>
    </source>
</evidence>
<organism evidence="8 9">
    <name type="scientific">Diploptera punctata</name>
    <name type="common">Pacific beetle cockroach</name>
    <dbReference type="NCBI Taxonomy" id="6984"/>
    <lineage>
        <taxon>Eukaryota</taxon>
        <taxon>Metazoa</taxon>
        <taxon>Ecdysozoa</taxon>
        <taxon>Arthropoda</taxon>
        <taxon>Hexapoda</taxon>
        <taxon>Insecta</taxon>
        <taxon>Pterygota</taxon>
        <taxon>Neoptera</taxon>
        <taxon>Polyneoptera</taxon>
        <taxon>Dictyoptera</taxon>
        <taxon>Blattodea</taxon>
        <taxon>Blaberoidea</taxon>
        <taxon>Blaberidae</taxon>
        <taxon>Diplopterinae</taxon>
        <taxon>Diploptera</taxon>
    </lineage>
</organism>
<evidence type="ECO:0000313" key="8">
    <source>
        <dbReference type="EMBL" id="KAJ9578475.1"/>
    </source>
</evidence>